<dbReference type="SMART" id="SM00855">
    <property type="entry name" value="PGAM"/>
    <property type="match status" value="1"/>
</dbReference>
<dbReference type="OrthoDB" id="354304at2759"/>
<dbReference type="AlphaFoldDB" id="A0A1C7LJR7"/>
<keyword evidence="5" id="KW-1185">Reference proteome</keyword>
<accession>A0A1C7LJR7</accession>
<dbReference type="InterPro" id="IPR013078">
    <property type="entry name" value="His_Pase_superF_clade-1"/>
</dbReference>
<evidence type="ECO:0000256" key="1">
    <source>
        <dbReference type="ARBA" id="ARBA00022801"/>
    </source>
</evidence>
<dbReference type="PANTHER" id="PTHR46517:SF1">
    <property type="entry name" value="FRUCTOSE-2,6-BISPHOSPHATASE TIGAR"/>
    <property type="match status" value="1"/>
</dbReference>
<feature type="compositionally biased region" description="Polar residues" evidence="3">
    <location>
        <begin position="32"/>
        <end position="47"/>
    </location>
</feature>
<evidence type="ECO:0000256" key="2">
    <source>
        <dbReference type="PIRSR" id="PIRSR613078-2"/>
    </source>
</evidence>
<sequence>MADKPVDSLNGLSSEIIATAVASSAEADSPVSGETNENINSTSAQPKRESSQWLTLTLFRHGECRNNQTTYTLAYYDDQRDVLTKKGEEQSQALGRDFANIHFDTILCSPLKRATQTAEYLLKSNDTNPAPPVRHWDLLKEQDHGPEFRSLMLRGYRDAAYELRIPRGNPRNHRPGSGESAADVEKCCIDTIWRLMMWFAREVPQSPEGLDDESKSCGLQVSIAELAGHPDCKPDTLPPGVPHVGIVSHNLFLTELVEALLSWHSESHADTSVQFQSGSWARVVLRWDPSDEKATSERSAHDIQVALPGCLDVWFLKGPSWY</sequence>
<evidence type="ECO:0000313" key="4">
    <source>
        <dbReference type="EMBL" id="OBZ62663.1"/>
    </source>
</evidence>
<feature type="region of interest" description="Disordered" evidence="3">
    <location>
        <begin position="23"/>
        <end position="47"/>
    </location>
</feature>
<feature type="binding site" evidence="2">
    <location>
        <begin position="60"/>
        <end position="67"/>
    </location>
    <ligand>
        <name>substrate</name>
    </ligand>
</feature>
<dbReference type="Gene3D" id="3.40.50.1240">
    <property type="entry name" value="Phosphoglycerate mutase-like"/>
    <property type="match status" value="1"/>
</dbReference>
<feature type="binding site" evidence="2">
    <location>
        <position position="113"/>
    </location>
    <ligand>
        <name>substrate</name>
    </ligand>
</feature>
<keyword evidence="1" id="KW-0378">Hydrolase</keyword>
<evidence type="ECO:0008006" key="6">
    <source>
        <dbReference type="Google" id="ProtNLM"/>
    </source>
</evidence>
<evidence type="ECO:0000256" key="3">
    <source>
        <dbReference type="SAM" id="MobiDB-lite"/>
    </source>
</evidence>
<dbReference type="CDD" id="cd07067">
    <property type="entry name" value="HP_PGM_like"/>
    <property type="match status" value="1"/>
</dbReference>
<dbReference type="Pfam" id="PF00300">
    <property type="entry name" value="His_Phos_1"/>
    <property type="match status" value="1"/>
</dbReference>
<dbReference type="EMBL" id="LUGG01000127">
    <property type="protein sequence ID" value="OBZ62663.1"/>
    <property type="molecule type" value="Genomic_DNA"/>
</dbReference>
<reference evidence="4 5" key="1">
    <citation type="submission" date="2016-03" db="EMBL/GenBank/DDBJ databases">
        <title>Whole genome sequencing of Grifola frondosa 9006-11.</title>
        <authorList>
            <person name="Min B."/>
            <person name="Park H."/>
            <person name="Kim J.-G."/>
            <person name="Cho H."/>
            <person name="Oh Y.-L."/>
            <person name="Kong W.-S."/>
            <person name="Choi I.-G."/>
        </authorList>
    </citation>
    <scope>NUCLEOTIDE SEQUENCE [LARGE SCALE GENOMIC DNA]</scope>
    <source>
        <strain evidence="4 5">9006-11</strain>
    </source>
</reference>
<dbReference type="InterPro" id="IPR029033">
    <property type="entry name" value="His_PPase_superfam"/>
</dbReference>
<gene>
    <name evidence="4" type="ORF">A0H81_15021</name>
</gene>
<dbReference type="Proteomes" id="UP000092993">
    <property type="component" value="Unassembled WGS sequence"/>
</dbReference>
<dbReference type="GO" id="GO:0005829">
    <property type="term" value="C:cytosol"/>
    <property type="evidence" value="ECO:0007669"/>
    <property type="project" value="TreeGrafter"/>
</dbReference>
<dbReference type="GO" id="GO:0045820">
    <property type="term" value="P:negative regulation of glycolytic process"/>
    <property type="evidence" value="ECO:0007669"/>
    <property type="project" value="TreeGrafter"/>
</dbReference>
<comment type="caution">
    <text evidence="4">The sequence shown here is derived from an EMBL/GenBank/DDBJ whole genome shotgun (WGS) entry which is preliminary data.</text>
</comment>
<dbReference type="GO" id="GO:0043456">
    <property type="term" value="P:regulation of pentose-phosphate shunt"/>
    <property type="evidence" value="ECO:0007669"/>
    <property type="project" value="TreeGrafter"/>
</dbReference>
<proteinExistence type="predicted"/>
<evidence type="ECO:0000313" key="5">
    <source>
        <dbReference type="Proteomes" id="UP000092993"/>
    </source>
</evidence>
<protein>
    <recommendedName>
        <fullName evidence="6">Phosphoglycerate mutase-like protein</fullName>
    </recommendedName>
</protein>
<dbReference type="PANTHER" id="PTHR46517">
    <property type="entry name" value="FRUCTOSE-2,6-BISPHOSPHATASE TIGAR"/>
    <property type="match status" value="1"/>
</dbReference>
<dbReference type="SUPFAM" id="SSF53254">
    <property type="entry name" value="Phosphoglycerate mutase-like"/>
    <property type="match status" value="1"/>
</dbReference>
<organism evidence="4 5">
    <name type="scientific">Grifola frondosa</name>
    <name type="common">Maitake</name>
    <name type="synonym">Polyporus frondosus</name>
    <dbReference type="NCBI Taxonomy" id="5627"/>
    <lineage>
        <taxon>Eukaryota</taxon>
        <taxon>Fungi</taxon>
        <taxon>Dikarya</taxon>
        <taxon>Basidiomycota</taxon>
        <taxon>Agaricomycotina</taxon>
        <taxon>Agaricomycetes</taxon>
        <taxon>Polyporales</taxon>
        <taxon>Grifolaceae</taxon>
        <taxon>Grifola</taxon>
    </lineage>
</organism>
<dbReference type="InterPro" id="IPR051695">
    <property type="entry name" value="Phosphoglycerate_Mutase"/>
</dbReference>
<dbReference type="OMA" id="NNTERPD"/>
<dbReference type="STRING" id="5627.A0A1C7LJR7"/>
<dbReference type="GO" id="GO:0004331">
    <property type="term" value="F:fructose-2,6-bisphosphate 2-phosphatase activity"/>
    <property type="evidence" value="ECO:0007669"/>
    <property type="project" value="TreeGrafter"/>
</dbReference>
<name>A0A1C7LJR7_GRIFR</name>